<dbReference type="RefSeq" id="WP_053944711.1">
    <property type="nucleotide sequence ID" value="NZ_CDMG01000002.1"/>
</dbReference>
<dbReference type="GeneID" id="82131058"/>
<sequence length="302" mass="33136">MRVLFMGTPVFARVVLQQLILEDFKIVGLVTQPSKPFGRHYTPKDSATKSFILENHPHIPILEPAKIDEEALQAIAKLNPQMIVVVAYGKILPQALLDLAPCLNLHGSILPQFRGASPMQEMILHDLKTFGVSVILMNAKMDEGGILGVASFEKDRDYNLQDLGARLALLGAKLMVSVLKNFKDTTPTPQDHSQATYCKKISKADGLIDFSDARQVYLKFLAYYPWPGVFLPSGLKLFGLELLSTEEQRLEGEILTLDGEGVLVGCAKGVLRIAQLQAPGKQKVGAKAYLSGKRLKVGDILS</sequence>
<dbReference type="GO" id="GO:0005829">
    <property type="term" value="C:cytosol"/>
    <property type="evidence" value="ECO:0007669"/>
    <property type="project" value="TreeGrafter"/>
</dbReference>
<accession>A0A0K2XZ06</accession>
<evidence type="ECO:0000256" key="5">
    <source>
        <dbReference type="HAMAP-Rule" id="MF_00182"/>
    </source>
</evidence>
<dbReference type="Gene3D" id="3.40.50.12230">
    <property type="match status" value="1"/>
</dbReference>
<dbReference type="PANTHER" id="PTHR11138:SF5">
    <property type="entry name" value="METHIONYL-TRNA FORMYLTRANSFERASE, MITOCHONDRIAL"/>
    <property type="match status" value="1"/>
</dbReference>
<dbReference type="SUPFAM" id="SSF50486">
    <property type="entry name" value="FMT C-terminal domain-like"/>
    <property type="match status" value="1"/>
</dbReference>
<keyword evidence="3 5" id="KW-0808">Transferase</keyword>
<dbReference type="Pfam" id="PF02911">
    <property type="entry name" value="Formyl_trans_C"/>
    <property type="match status" value="1"/>
</dbReference>
<dbReference type="InterPro" id="IPR044135">
    <property type="entry name" value="Met-tRNA-FMT_C"/>
</dbReference>
<dbReference type="Pfam" id="PF00551">
    <property type="entry name" value="Formyl_trans_N"/>
    <property type="match status" value="1"/>
</dbReference>
<feature type="domain" description="Formyl transferase N-terminal" evidence="6">
    <location>
        <begin position="1"/>
        <end position="179"/>
    </location>
</feature>
<dbReference type="GO" id="GO:0004479">
    <property type="term" value="F:methionyl-tRNA formyltransferase activity"/>
    <property type="evidence" value="ECO:0007669"/>
    <property type="project" value="UniProtKB-UniRule"/>
</dbReference>
<evidence type="ECO:0000259" key="6">
    <source>
        <dbReference type="Pfam" id="PF00551"/>
    </source>
</evidence>
<comment type="similarity">
    <text evidence="1 5">Belongs to the Fmt family.</text>
</comment>
<dbReference type="InterPro" id="IPR041711">
    <property type="entry name" value="Met-tRNA-FMT_N"/>
</dbReference>
<dbReference type="HAMAP" id="MF_00182">
    <property type="entry name" value="Formyl_trans"/>
    <property type="match status" value="1"/>
</dbReference>
<evidence type="ECO:0000256" key="2">
    <source>
        <dbReference type="ARBA" id="ARBA00012261"/>
    </source>
</evidence>
<dbReference type="Proteomes" id="UP000043437">
    <property type="component" value="Unassembled WGS sequence"/>
</dbReference>
<dbReference type="AlphaFoldDB" id="A0A0K2XZ06"/>
<evidence type="ECO:0000256" key="1">
    <source>
        <dbReference type="ARBA" id="ARBA00010699"/>
    </source>
</evidence>
<name>A0A0K2XZ06_9HELI</name>
<dbReference type="CDD" id="cd08704">
    <property type="entry name" value="Met_tRNA_FMT_C"/>
    <property type="match status" value="1"/>
</dbReference>
<proteinExistence type="inferred from homology"/>
<dbReference type="InterPro" id="IPR011034">
    <property type="entry name" value="Formyl_transferase-like_C_sf"/>
</dbReference>
<dbReference type="InterPro" id="IPR005793">
    <property type="entry name" value="Formyl_trans_C"/>
</dbReference>
<dbReference type="NCBIfam" id="TIGR00460">
    <property type="entry name" value="fmt"/>
    <property type="match status" value="1"/>
</dbReference>
<evidence type="ECO:0000259" key="7">
    <source>
        <dbReference type="Pfam" id="PF02911"/>
    </source>
</evidence>
<evidence type="ECO:0000313" key="8">
    <source>
        <dbReference type="EMBL" id="CRF51893.1"/>
    </source>
</evidence>
<reference evidence="9" key="1">
    <citation type="submission" date="2014-12" db="EMBL/GenBank/DDBJ databases">
        <authorList>
            <person name="Jaenicke S."/>
        </authorList>
    </citation>
    <scope>NUCLEOTIDE SEQUENCE [LARGE SCALE GENOMIC DNA]</scope>
</reference>
<dbReference type="InterPro" id="IPR002376">
    <property type="entry name" value="Formyl_transf_N"/>
</dbReference>
<gene>
    <name evidence="5" type="primary">fmt</name>
    <name evidence="8" type="ORF">HAL07_00190</name>
</gene>
<dbReference type="SUPFAM" id="SSF53328">
    <property type="entry name" value="Formyltransferase"/>
    <property type="match status" value="1"/>
</dbReference>
<organism evidence="8 9">
    <name type="scientific">Helicobacter ailurogastricus</name>
    <dbReference type="NCBI Taxonomy" id="1578720"/>
    <lineage>
        <taxon>Bacteria</taxon>
        <taxon>Pseudomonadati</taxon>
        <taxon>Campylobacterota</taxon>
        <taxon>Epsilonproteobacteria</taxon>
        <taxon>Campylobacterales</taxon>
        <taxon>Helicobacteraceae</taxon>
        <taxon>Helicobacter</taxon>
    </lineage>
</organism>
<dbReference type="InterPro" id="IPR036477">
    <property type="entry name" value="Formyl_transf_N_sf"/>
</dbReference>
<dbReference type="CDD" id="cd08646">
    <property type="entry name" value="FMT_core_Met-tRNA-FMT_N"/>
    <property type="match status" value="1"/>
</dbReference>
<dbReference type="EC" id="2.1.2.9" evidence="2 5"/>
<dbReference type="InterPro" id="IPR005794">
    <property type="entry name" value="Fmt"/>
</dbReference>
<evidence type="ECO:0000256" key="4">
    <source>
        <dbReference type="ARBA" id="ARBA00022917"/>
    </source>
</evidence>
<feature type="domain" description="Formyl transferase C-terminal" evidence="7">
    <location>
        <begin position="200"/>
        <end position="293"/>
    </location>
</feature>
<keyword evidence="4 5" id="KW-0648">Protein biosynthesis</keyword>
<comment type="function">
    <text evidence="5">Attaches a formyl group to the free amino group of methionyl-tRNA(fMet). The formyl group appears to play a dual role in the initiator identity of N-formylmethionyl-tRNA by promoting its recognition by IF2 and preventing the misappropriation of this tRNA by the elongation apparatus.</text>
</comment>
<comment type="catalytic activity">
    <reaction evidence="5">
        <text>L-methionyl-tRNA(fMet) + (6R)-10-formyltetrahydrofolate = N-formyl-L-methionyl-tRNA(fMet) + (6S)-5,6,7,8-tetrahydrofolate + H(+)</text>
        <dbReference type="Rhea" id="RHEA:24380"/>
        <dbReference type="Rhea" id="RHEA-COMP:9952"/>
        <dbReference type="Rhea" id="RHEA-COMP:9953"/>
        <dbReference type="ChEBI" id="CHEBI:15378"/>
        <dbReference type="ChEBI" id="CHEBI:57453"/>
        <dbReference type="ChEBI" id="CHEBI:78530"/>
        <dbReference type="ChEBI" id="CHEBI:78844"/>
        <dbReference type="ChEBI" id="CHEBI:195366"/>
        <dbReference type="EC" id="2.1.2.9"/>
    </reaction>
</comment>
<protein>
    <recommendedName>
        <fullName evidence="2 5">Methionyl-tRNA formyltransferase</fullName>
        <ecNumber evidence="2 5">2.1.2.9</ecNumber>
    </recommendedName>
</protein>
<dbReference type="EMBL" id="CDMG01000002">
    <property type="protein sequence ID" value="CRF51893.1"/>
    <property type="molecule type" value="Genomic_DNA"/>
</dbReference>
<dbReference type="PANTHER" id="PTHR11138">
    <property type="entry name" value="METHIONYL-TRNA FORMYLTRANSFERASE"/>
    <property type="match status" value="1"/>
</dbReference>
<evidence type="ECO:0000313" key="9">
    <source>
        <dbReference type="Proteomes" id="UP000043437"/>
    </source>
</evidence>
<feature type="binding site" evidence="5">
    <location>
        <begin position="108"/>
        <end position="111"/>
    </location>
    <ligand>
        <name>(6S)-5,6,7,8-tetrahydrofolate</name>
        <dbReference type="ChEBI" id="CHEBI:57453"/>
    </ligand>
</feature>
<evidence type="ECO:0000256" key="3">
    <source>
        <dbReference type="ARBA" id="ARBA00022679"/>
    </source>
</evidence>